<reference evidence="4 5" key="1">
    <citation type="submission" date="2024-09" db="EMBL/GenBank/DDBJ databases">
        <title>Laminarin stimulates single cell rates of sulfate reduction while oxygen inhibits transcriptomic activity in coastal marine sediment.</title>
        <authorList>
            <person name="Lindsay M."/>
            <person name="Orcutt B."/>
            <person name="Emerson D."/>
            <person name="Stepanauskas R."/>
            <person name="D'Angelo T."/>
        </authorList>
    </citation>
    <scope>NUCLEOTIDE SEQUENCE [LARGE SCALE GENOMIC DNA]</scope>
    <source>
        <strain evidence="4">SAG AM-311-K15</strain>
    </source>
</reference>
<evidence type="ECO:0000256" key="2">
    <source>
        <dbReference type="SAM" id="Phobius"/>
    </source>
</evidence>
<feature type="compositionally biased region" description="Basic and acidic residues" evidence="1">
    <location>
        <begin position="95"/>
        <end position="134"/>
    </location>
</feature>
<keyword evidence="3" id="KW-0732">Signal</keyword>
<accession>A0ABV6YQY9</accession>
<proteinExistence type="predicted"/>
<dbReference type="EMBL" id="JBHPBY010000002">
    <property type="protein sequence ID" value="MFC1848622.1"/>
    <property type="molecule type" value="Genomic_DNA"/>
</dbReference>
<keyword evidence="2" id="KW-1133">Transmembrane helix</keyword>
<evidence type="ECO:0000313" key="5">
    <source>
        <dbReference type="Proteomes" id="UP001594351"/>
    </source>
</evidence>
<dbReference type="Proteomes" id="UP001594351">
    <property type="component" value="Unassembled WGS sequence"/>
</dbReference>
<name>A0ABV6YQY9_UNCC1</name>
<keyword evidence="2" id="KW-0812">Transmembrane</keyword>
<keyword evidence="2" id="KW-0472">Membrane</keyword>
<protein>
    <recommendedName>
        <fullName evidence="6">Outer membrane protein beta-barrel domain-containing protein</fullName>
    </recommendedName>
</protein>
<keyword evidence="5" id="KW-1185">Reference proteome</keyword>
<sequence>MRCLSLILILLMVWTSTSSGIEHSEHETLTIDELQRRYPQAQFYFLSMAEFRLIASHFDGELEQHFERICPGGMVVSSFKLQEEKSEPEEEPEEESAKPADKDKSEQDSKETSESEPAPKDKEKSEQEAAEKQKSSPSAPDFGDVSGCFDLNLGDGAGIAFVIIGVFVVVVFVVFAGKYLYHILTNYKKYDHWWELNLAATSLGGREIEGLQERGTLKGFKFATGFVDRNVHIGLAGELGNLDLSLHLRDHDQLYELDGIYGVIGPAVRVYFDEKTHHVYLYLELLTGTTEPREIKLISLARLGLNFGFTEHIRVGLNVGSFYIDLRETEGLFRRDSDFSYIGGFDVGFRF</sequence>
<evidence type="ECO:0000256" key="3">
    <source>
        <dbReference type="SAM" id="SignalP"/>
    </source>
</evidence>
<organism evidence="4 5">
    <name type="scientific">candidate division CSSED10-310 bacterium</name>
    <dbReference type="NCBI Taxonomy" id="2855610"/>
    <lineage>
        <taxon>Bacteria</taxon>
        <taxon>Bacteria division CSSED10-310</taxon>
    </lineage>
</organism>
<feature type="signal peptide" evidence="3">
    <location>
        <begin position="1"/>
        <end position="20"/>
    </location>
</feature>
<gene>
    <name evidence="4" type="ORF">ACFL27_00295</name>
</gene>
<comment type="caution">
    <text evidence="4">The sequence shown here is derived from an EMBL/GenBank/DDBJ whole genome shotgun (WGS) entry which is preliminary data.</text>
</comment>
<feature type="region of interest" description="Disordered" evidence="1">
    <location>
        <begin position="80"/>
        <end position="141"/>
    </location>
</feature>
<feature type="chain" id="PRO_5045691077" description="Outer membrane protein beta-barrel domain-containing protein" evidence="3">
    <location>
        <begin position="21"/>
        <end position="351"/>
    </location>
</feature>
<evidence type="ECO:0000256" key="1">
    <source>
        <dbReference type="SAM" id="MobiDB-lite"/>
    </source>
</evidence>
<evidence type="ECO:0000313" key="4">
    <source>
        <dbReference type="EMBL" id="MFC1848622.1"/>
    </source>
</evidence>
<feature type="transmembrane region" description="Helical" evidence="2">
    <location>
        <begin position="158"/>
        <end position="181"/>
    </location>
</feature>
<evidence type="ECO:0008006" key="6">
    <source>
        <dbReference type="Google" id="ProtNLM"/>
    </source>
</evidence>